<dbReference type="Proteomes" id="UP000007798">
    <property type="component" value="Unassembled WGS sequence"/>
</dbReference>
<dbReference type="AlphaFoldDB" id="B4NGH5"/>
<accession>B4NGH5</accession>
<feature type="compositionally biased region" description="Basic and acidic residues" evidence="1">
    <location>
        <begin position="108"/>
        <end position="120"/>
    </location>
</feature>
<evidence type="ECO:0000256" key="1">
    <source>
        <dbReference type="SAM" id="MobiDB-lite"/>
    </source>
</evidence>
<evidence type="ECO:0000313" key="3">
    <source>
        <dbReference type="EMBL" id="EDW83464.1"/>
    </source>
</evidence>
<dbReference type="STRING" id="7260.B4NGH5"/>
<feature type="region of interest" description="Disordered" evidence="1">
    <location>
        <begin position="60"/>
        <end position="131"/>
    </location>
</feature>
<gene>
    <name evidence="3" type="primary">Dwil\GK20592</name>
    <name evidence="3" type="ORF">Dwil_GK20592</name>
</gene>
<proteinExistence type="predicted"/>
<dbReference type="InParanoid" id="B4NGH5"/>
<name>B4NGH5_DROWI</name>
<feature type="compositionally biased region" description="Pro residues" evidence="1">
    <location>
        <begin position="87"/>
        <end position="99"/>
    </location>
</feature>
<dbReference type="EMBL" id="CH964264">
    <property type="protein sequence ID" value="EDW83464.1"/>
    <property type="molecule type" value="Genomic_DNA"/>
</dbReference>
<reference evidence="3 4" key="1">
    <citation type="journal article" date="2007" name="Nature">
        <title>Evolution of genes and genomes on the Drosophila phylogeny.</title>
        <authorList>
            <consortium name="Drosophila 12 Genomes Consortium"/>
            <person name="Clark A.G."/>
            <person name="Eisen M.B."/>
            <person name="Smith D.R."/>
            <person name="Bergman C.M."/>
            <person name="Oliver B."/>
            <person name="Markow T.A."/>
            <person name="Kaufman T.C."/>
            <person name="Kellis M."/>
            <person name="Gelbart W."/>
            <person name="Iyer V.N."/>
            <person name="Pollard D.A."/>
            <person name="Sackton T.B."/>
            <person name="Larracuente A.M."/>
            <person name="Singh N.D."/>
            <person name="Abad J.P."/>
            <person name="Abt D.N."/>
            <person name="Adryan B."/>
            <person name="Aguade M."/>
            <person name="Akashi H."/>
            <person name="Anderson W.W."/>
            <person name="Aquadro C.F."/>
            <person name="Ardell D.H."/>
            <person name="Arguello R."/>
            <person name="Artieri C.G."/>
            <person name="Barbash D.A."/>
            <person name="Barker D."/>
            <person name="Barsanti P."/>
            <person name="Batterham P."/>
            <person name="Batzoglou S."/>
            <person name="Begun D."/>
            <person name="Bhutkar A."/>
            <person name="Blanco E."/>
            <person name="Bosak S.A."/>
            <person name="Bradley R.K."/>
            <person name="Brand A.D."/>
            <person name="Brent M.R."/>
            <person name="Brooks A.N."/>
            <person name="Brown R.H."/>
            <person name="Butlin R.K."/>
            <person name="Caggese C."/>
            <person name="Calvi B.R."/>
            <person name="Bernardo de Carvalho A."/>
            <person name="Caspi A."/>
            <person name="Castrezana S."/>
            <person name="Celniker S.E."/>
            <person name="Chang J.L."/>
            <person name="Chapple C."/>
            <person name="Chatterji S."/>
            <person name="Chinwalla A."/>
            <person name="Civetta A."/>
            <person name="Clifton S.W."/>
            <person name="Comeron J.M."/>
            <person name="Costello J.C."/>
            <person name="Coyne J.A."/>
            <person name="Daub J."/>
            <person name="David R.G."/>
            <person name="Delcher A.L."/>
            <person name="Delehaunty K."/>
            <person name="Do C.B."/>
            <person name="Ebling H."/>
            <person name="Edwards K."/>
            <person name="Eickbush T."/>
            <person name="Evans J.D."/>
            <person name="Filipski A."/>
            <person name="Findeiss S."/>
            <person name="Freyhult E."/>
            <person name="Fulton L."/>
            <person name="Fulton R."/>
            <person name="Garcia A.C."/>
            <person name="Gardiner A."/>
            <person name="Garfield D.A."/>
            <person name="Garvin B.E."/>
            <person name="Gibson G."/>
            <person name="Gilbert D."/>
            <person name="Gnerre S."/>
            <person name="Godfrey J."/>
            <person name="Good R."/>
            <person name="Gotea V."/>
            <person name="Gravely B."/>
            <person name="Greenberg A.J."/>
            <person name="Griffiths-Jones S."/>
            <person name="Gross S."/>
            <person name="Guigo R."/>
            <person name="Gustafson E.A."/>
            <person name="Haerty W."/>
            <person name="Hahn M.W."/>
            <person name="Halligan D.L."/>
            <person name="Halpern A.L."/>
            <person name="Halter G.M."/>
            <person name="Han M.V."/>
            <person name="Heger A."/>
            <person name="Hillier L."/>
            <person name="Hinrichs A.S."/>
            <person name="Holmes I."/>
            <person name="Hoskins R.A."/>
            <person name="Hubisz M.J."/>
            <person name="Hultmark D."/>
            <person name="Huntley M.A."/>
            <person name="Jaffe D.B."/>
            <person name="Jagadeeshan S."/>
            <person name="Jeck W.R."/>
            <person name="Johnson J."/>
            <person name="Jones C.D."/>
            <person name="Jordan W.C."/>
            <person name="Karpen G.H."/>
            <person name="Kataoka E."/>
            <person name="Keightley P.D."/>
            <person name="Kheradpour P."/>
            <person name="Kirkness E.F."/>
            <person name="Koerich L.B."/>
            <person name="Kristiansen K."/>
            <person name="Kudrna D."/>
            <person name="Kulathinal R.J."/>
            <person name="Kumar S."/>
            <person name="Kwok R."/>
            <person name="Lander E."/>
            <person name="Langley C.H."/>
            <person name="Lapoint R."/>
            <person name="Lazzaro B.P."/>
            <person name="Lee S.J."/>
            <person name="Levesque L."/>
            <person name="Li R."/>
            <person name="Lin C.F."/>
            <person name="Lin M.F."/>
            <person name="Lindblad-Toh K."/>
            <person name="Llopart A."/>
            <person name="Long M."/>
            <person name="Low L."/>
            <person name="Lozovsky E."/>
            <person name="Lu J."/>
            <person name="Luo M."/>
            <person name="Machado C.A."/>
            <person name="Makalowski W."/>
            <person name="Marzo M."/>
            <person name="Matsuda M."/>
            <person name="Matzkin L."/>
            <person name="McAllister B."/>
            <person name="McBride C.S."/>
            <person name="McKernan B."/>
            <person name="McKernan K."/>
            <person name="Mendez-Lago M."/>
            <person name="Minx P."/>
            <person name="Mollenhauer M.U."/>
            <person name="Montooth K."/>
            <person name="Mount S.M."/>
            <person name="Mu X."/>
            <person name="Myers E."/>
            <person name="Negre B."/>
            <person name="Newfeld S."/>
            <person name="Nielsen R."/>
            <person name="Noor M.A."/>
            <person name="O'Grady P."/>
            <person name="Pachter L."/>
            <person name="Papaceit M."/>
            <person name="Parisi M.J."/>
            <person name="Parisi M."/>
            <person name="Parts L."/>
            <person name="Pedersen J.S."/>
            <person name="Pesole G."/>
            <person name="Phillippy A.M."/>
            <person name="Ponting C.P."/>
            <person name="Pop M."/>
            <person name="Porcelli D."/>
            <person name="Powell J.R."/>
            <person name="Prohaska S."/>
            <person name="Pruitt K."/>
            <person name="Puig M."/>
            <person name="Quesneville H."/>
            <person name="Ram K.R."/>
            <person name="Rand D."/>
            <person name="Rasmussen M.D."/>
            <person name="Reed L.K."/>
            <person name="Reenan R."/>
            <person name="Reily A."/>
            <person name="Remington K.A."/>
            <person name="Rieger T.T."/>
            <person name="Ritchie M.G."/>
            <person name="Robin C."/>
            <person name="Rogers Y.H."/>
            <person name="Rohde C."/>
            <person name="Rozas J."/>
            <person name="Rubenfield M.J."/>
            <person name="Ruiz A."/>
            <person name="Russo S."/>
            <person name="Salzberg S.L."/>
            <person name="Sanchez-Gracia A."/>
            <person name="Saranga D.J."/>
            <person name="Sato H."/>
            <person name="Schaeffer S.W."/>
            <person name="Schatz M.C."/>
            <person name="Schlenke T."/>
            <person name="Schwartz R."/>
            <person name="Segarra C."/>
            <person name="Singh R.S."/>
            <person name="Sirot L."/>
            <person name="Sirota M."/>
            <person name="Sisneros N.B."/>
            <person name="Smith C.D."/>
            <person name="Smith T.F."/>
            <person name="Spieth J."/>
            <person name="Stage D.E."/>
            <person name="Stark A."/>
            <person name="Stephan W."/>
            <person name="Strausberg R.L."/>
            <person name="Strempel S."/>
            <person name="Sturgill D."/>
            <person name="Sutton G."/>
            <person name="Sutton G.G."/>
            <person name="Tao W."/>
            <person name="Teichmann S."/>
            <person name="Tobari Y.N."/>
            <person name="Tomimura Y."/>
            <person name="Tsolas J.M."/>
            <person name="Valente V.L."/>
            <person name="Venter E."/>
            <person name="Venter J.C."/>
            <person name="Vicario S."/>
            <person name="Vieira F.G."/>
            <person name="Vilella A.J."/>
            <person name="Villasante A."/>
            <person name="Walenz B."/>
            <person name="Wang J."/>
            <person name="Wasserman M."/>
            <person name="Watts T."/>
            <person name="Wilson D."/>
            <person name="Wilson R.K."/>
            <person name="Wing R.A."/>
            <person name="Wolfner M.F."/>
            <person name="Wong A."/>
            <person name="Wong G.K."/>
            <person name="Wu C.I."/>
            <person name="Wu G."/>
            <person name="Yamamoto D."/>
            <person name="Yang H.P."/>
            <person name="Yang S.P."/>
            <person name="Yorke J.A."/>
            <person name="Yoshida K."/>
            <person name="Zdobnov E."/>
            <person name="Zhang P."/>
            <person name="Zhang Y."/>
            <person name="Zimin A.V."/>
            <person name="Baldwin J."/>
            <person name="Abdouelleil A."/>
            <person name="Abdulkadir J."/>
            <person name="Abebe A."/>
            <person name="Abera B."/>
            <person name="Abreu J."/>
            <person name="Acer S.C."/>
            <person name="Aftuck L."/>
            <person name="Alexander A."/>
            <person name="An P."/>
            <person name="Anderson E."/>
            <person name="Anderson S."/>
            <person name="Arachi H."/>
            <person name="Azer M."/>
            <person name="Bachantsang P."/>
            <person name="Barry A."/>
            <person name="Bayul T."/>
            <person name="Berlin A."/>
            <person name="Bessette D."/>
            <person name="Bloom T."/>
            <person name="Blye J."/>
            <person name="Boguslavskiy L."/>
            <person name="Bonnet C."/>
            <person name="Boukhgalter B."/>
            <person name="Bourzgui I."/>
            <person name="Brown A."/>
            <person name="Cahill P."/>
            <person name="Channer S."/>
            <person name="Cheshatsang Y."/>
            <person name="Chuda L."/>
            <person name="Citroen M."/>
            <person name="Collymore A."/>
            <person name="Cooke P."/>
            <person name="Costello M."/>
            <person name="D'Aco K."/>
            <person name="Daza R."/>
            <person name="De Haan G."/>
            <person name="DeGray S."/>
            <person name="DeMaso C."/>
            <person name="Dhargay N."/>
            <person name="Dooley K."/>
            <person name="Dooley E."/>
            <person name="Doricent M."/>
            <person name="Dorje P."/>
            <person name="Dorjee K."/>
            <person name="Dupes A."/>
            <person name="Elong R."/>
            <person name="Falk J."/>
            <person name="Farina A."/>
            <person name="Faro S."/>
            <person name="Ferguson D."/>
            <person name="Fisher S."/>
            <person name="Foley C.D."/>
            <person name="Franke A."/>
            <person name="Friedrich D."/>
            <person name="Gadbois L."/>
            <person name="Gearin G."/>
            <person name="Gearin C.R."/>
            <person name="Giannoukos G."/>
            <person name="Goode T."/>
            <person name="Graham J."/>
            <person name="Grandbois E."/>
            <person name="Grewal S."/>
            <person name="Gyaltsen K."/>
            <person name="Hafez N."/>
            <person name="Hagos B."/>
            <person name="Hall J."/>
            <person name="Henson C."/>
            <person name="Hollinger A."/>
            <person name="Honan T."/>
            <person name="Huard M.D."/>
            <person name="Hughes L."/>
            <person name="Hurhula B."/>
            <person name="Husby M.E."/>
            <person name="Kamat A."/>
            <person name="Kanga B."/>
            <person name="Kashin S."/>
            <person name="Khazanovich D."/>
            <person name="Kisner P."/>
            <person name="Lance K."/>
            <person name="Lara M."/>
            <person name="Lee W."/>
            <person name="Lennon N."/>
            <person name="Letendre F."/>
            <person name="LeVine R."/>
            <person name="Lipovsky A."/>
            <person name="Liu X."/>
            <person name="Liu J."/>
            <person name="Liu S."/>
            <person name="Lokyitsang T."/>
            <person name="Lokyitsang Y."/>
            <person name="Lubonja R."/>
            <person name="Lui A."/>
            <person name="MacDonald P."/>
            <person name="Magnisalis V."/>
            <person name="Maru K."/>
            <person name="Matthews C."/>
            <person name="McCusker W."/>
            <person name="McDonough S."/>
            <person name="Mehta T."/>
            <person name="Meldrim J."/>
            <person name="Meneus L."/>
            <person name="Mihai O."/>
            <person name="Mihalev A."/>
            <person name="Mihova T."/>
            <person name="Mittelman R."/>
            <person name="Mlenga V."/>
            <person name="Montmayeur A."/>
            <person name="Mulrain L."/>
            <person name="Navidi A."/>
            <person name="Naylor J."/>
            <person name="Negash T."/>
            <person name="Nguyen T."/>
            <person name="Nguyen N."/>
            <person name="Nicol R."/>
            <person name="Norbu C."/>
            <person name="Norbu N."/>
            <person name="Novod N."/>
            <person name="O'Neill B."/>
            <person name="Osman S."/>
            <person name="Markiewicz E."/>
            <person name="Oyono O.L."/>
            <person name="Patti C."/>
            <person name="Phunkhang P."/>
            <person name="Pierre F."/>
            <person name="Priest M."/>
            <person name="Raghuraman S."/>
            <person name="Rege F."/>
            <person name="Reyes R."/>
            <person name="Rise C."/>
            <person name="Rogov P."/>
            <person name="Ross K."/>
            <person name="Ryan E."/>
            <person name="Settipalli S."/>
            <person name="Shea T."/>
            <person name="Sherpa N."/>
            <person name="Shi L."/>
            <person name="Shih D."/>
            <person name="Sparrow T."/>
            <person name="Spaulding J."/>
            <person name="Stalker J."/>
            <person name="Stange-Thomann N."/>
            <person name="Stavropoulos S."/>
            <person name="Stone C."/>
            <person name="Strader C."/>
            <person name="Tesfaye S."/>
            <person name="Thomson T."/>
            <person name="Thoulutsang Y."/>
            <person name="Thoulutsang D."/>
            <person name="Topham K."/>
            <person name="Topping I."/>
            <person name="Tsamla T."/>
            <person name="Vassiliev H."/>
            <person name="Vo A."/>
            <person name="Wangchuk T."/>
            <person name="Wangdi T."/>
            <person name="Weiand M."/>
            <person name="Wilkinson J."/>
            <person name="Wilson A."/>
            <person name="Yadav S."/>
            <person name="Young G."/>
            <person name="Yu Q."/>
            <person name="Zembek L."/>
            <person name="Zhong D."/>
            <person name="Zimmer A."/>
            <person name="Zwirko Z."/>
            <person name="Jaffe D.B."/>
            <person name="Alvarez P."/>
            <person name="Brockman W."/>
            <person name="Butler J."/>
            <person name="Chin C."/>
            <person name="Gnerre S."/>
            <person name="Grabherr M."/>
            <person name="Kleber M."/>
            <person name="Mauceli E."/>
            <person name="MacCallum I."/>
        </authorList>
    </citation>
    <scope>NUCLEOTIDE SEQUENCE [LARGE SCALE GENOMIC DNA]</scope>
    <source>
        <strain evidence="4">Tucson 14030-0811.24</strain>
    </source>
</reference>
<evidence type="ECO:0000256" key="2">
    <source>
        <dbReference type="SAM" id="SignalP"/>
    </source>
</evidence>
<feature type="chain" id="PRO_5002819738" evidence="2">
    <location>
        <begin position="24"/>
        <end position="147"/>
    </location>
</feature>
<keyword evidence="4" id="KW-1185">Reference proteome</keyword>
<keyword evidence="2" id="KW-0732">Signal</keyword>
<feature type="signal peptide" evidence="2">
    <location>
        <begin position="1"/>
        <end position="23"/>
    </location>
</feature>
<sequence>MKPPIQVGIIFAIFAIGTNSVQAAEKTASSTDEPRLLKVQTQASPAPALPVQQVIVQEEAEPSYYYPPPPPPSYPSHHHHQQCQCPVPGPPGPPGPPGKPGNAGSKGSKGDKGKKGDTRYPGRPGPVGPTIIMTTTMISMMTTMKDP</sequence>
<evidence type="ECO:0000313" key="4">
    <source>
        <dbReference type="Proteomes" id="UP000007798"/>
    </source>
</evidence>
<protein>
    <submittedName>
        <fullName evidence="3">Uncharacterized protein</fullName>
    </submittedName>
</protein>
<organism evidence="3 4">
    <name type="scientific">Drosophila willistoni</name>
    <name type="common">Fruit fly</name>
    <dbReference type="NCBI Taxonomy" id="7260"/>
    <lineage>
        <taxon>Eukaryota</taxon>
        <taxon>Metazoa</taxon>
        <taxon>Ecdysozoa</taxon>
        <taxon>Arthropoda</taxon>
        <taxon>Hexapoda</taxon>
        <taxon>Insecta</taxon>
        <taxon>Pterygota</taxon>
        <taxon>Neoptera</taxon>
        <taxon>Endopterygota</taxon>
        <taxon>Diptera</taxon>
        <taxon>Brachycera</taxon>
        <taxon>Muscomorpha</taxon>
        <taxon>Ephydroidea</taxon>
        <taxon>Drosophilidae</taxon>
        <taxon>Drosophila</taxon>
        <taxon>Sophophora</taxon>
    </lineage>
</organism>
<dbReference type="HOGENOM" id="CLU_1770047_0_0_1"/>
<feature type="compositionally biased region" description="Pro residues" evidence="1">
    <location>
        <begin position="65"/>
        <end position="74"/>
    </location>
</feature>